<evidence type="ECO:0000313" key="4">
    <source>
        <dbReference type="Proteomes" id="UP000247498"/>
    </source>
</evidence>
<accession>A0A2V0NZQ1</accession>
<dbReference type="Pfam" id="PF03109">
    <property type="entry name" value="ABC1"/>
    <property type="match status" value="1"/>
</dbReference>
<name>A0A2V0NZQ1_9CHLO</name>
<reference evidence="3 4" key="1">
    <citation type="journal article" date="2018" name="Sci. Rep.">
        <title>Raphidocelis subcapitata (=Pseudokirchneriella subcapitata) provides an insight into genome evolution and environmental adaptations in the Sphaeropleales.</title>
        <authorList>
            <person name="Suzuki S."/>
            <person name="Yamaguchi H."/>
            <person name="Nakajima N."/>
            <person name="Kawachi M."/>
        </authorList>
    </citation>
    <scope>NUCLEOTIDE SEQUENCE [LARGE SCALE GENOMIC DNA]</scope>
    <source>
        <strain evidence="3 4">NIES-35</strain>
    </source>
</reference>
<dbReference type="STRING" id="307507.A0A2V0NZQ1"/>
<evidence type="ECO:0000256" key="1">
    <source>
        <dbReference type="SAM" id="SignalP"/>
    </source>
</evidence>
<dbReference type="AlphaFoldDB" id="A0A2V0NZQ1"/>
<dbReference type="EMBL" id="BDRX01000021">
    <property type="protein sequence ID" value="GBF91070.1"/>
    <property type="molecule type" value="Genomic_DNA"/>
</dbReference>
<dbReference type="FunCoup" id="A0A2V0NZQ1">
    <property type="interactions" value="453"/>
</dbReference>
<dbReference type="PANTHER" id="PTHR43173">
    <property type="entry name" value="ABC1 FAMILY PROTEIN"/>
    <property type="match status" value="1"/>
</dbReference>
<protein>
    <recommendedName>
        <fullName evidence="2">ABC1 atypical kinase-like domain-containing protein</fullName>
    </recommendedName>
</protein>
<keyword evidence="4" id="KW-1185">Reference proteome</keyword>
<dbReference type="InParanoid" id="A0A2V0NZQ1"/>
<dbReference type="InterPro" id="IPR004147">
    <property type="entry name" value="ABC1_dom"/>
</dbReference>
<dbReference type="InterPro" id="IPR051130">
    <property type="entry name" value="Mito_struct-func_regulator"/>
</dbReference>
<dbReference type="SUPFAM" id="SSF56112">
    <property type="entry name" value="Protein kinase-like (PK-like)"/>
    <property type="match status" value="1"/>
</dbReference>
<gene>
    <name evidence="3" type="ORF">Rsub_03926</name>
</gene>
<dbReference type="GO" id="GO:0005886">
    <property type="term" value="C:plasma membrane"/>
    <property type="evidence" value="ECO:0007669"/>
    <property type="project" value="TreeGrafter"/>
</dbReference>
<proteinExistence type="predicted"/>
<keyword evidence="1" id="KW-0732">Signal</keyword>
<sequence>MAGQFQLILAVLTVFETRAFGEGLHARTAGATRQAELQELLRETLDVALTTGPRGVLRGLQAAGAVGGLAAEYAAAGRLDPPQVVLRKLFERLGTTYIKLGQFIASTPSIFPEEYCEEMQLCLDRAAPVPWATVEAILRQDLGRPLREVFSSIDERPLASASIAQVHAAVLAGSGKEVVIKVVKPGTADIIAADLNAVYLATRFLEFAQPELSGFSLGPIVAQLRASMAAETDLLQEATHLTHFADFLDRRGLRGVATCPYLYRQFSSKRVMVLERLRGVPLTDLAAVSRAVTSSVPAETVLINALNVWGASVLGAETFHADLHAGNLLALPDGRAGFLDFGIAGRVSEATWRGLEALLGSTAVGDYATMARALGAMGAAGEGVDYDAFARDLGSFFSQLESLQAGLVVATAGGGGGGLAAGLDIDSAAVNRLALELARIGEAHGVRFPPDFGLLLKQSLYFDRYVRALAPDLQVLNDDRVQWRSSNGQAGAFAAAAAAAVAGGTR</sequence>
<dbReference type="CDD" id="cd05121">
    <property type="entry name" value="ABC1_ADCK3-like"/>
    <property type="match status" value="1"/>
</dbReference>
<dbReference type="GO" id="GO:0010287">
    <property type="term" value="C:plastoglobule"/>
    <property type="evidence" value="ECO:0007669"/>
    <property type="project" value="TreeGrafter"/>
</dbReference>
<dbReference type="InterPro" id="IPR011009">
    <property type="entry name" value="Kinase-like_dom_sf"/>
</dbReference>
<feature type="signal peptide" evidence="1">
    <location>
        <begin position="1"/>
        <end position="21"/>
    </location>
</feature>
<feature type="chain" id="PRO_5015868439" description="ABC1 atypical kinase-like domain-containing protein" evidence="1">
    <location>
        <begin position="22"/>
        <end position="506"/>
    </location>
</feature>
<dbReference type="Proteomes" id="UP000247498">
    <property type="component" value="Unassembled WGS sequence"/>
</dbReference>
<dbReference type="OrthoDB" id="427480at2759"/>
<dbReference type="PANTHER" id="PTHR43173:SF22">
    <property type="entry name" value="OS07G0227800 PROTEIN"/>
    <property type="match status" value="1"/>
</dbReference>
<organism evidence="3 4">
    <name type="scientific">Raphidocelis subcapitata</name>
    <dbReference type="NCBI Taxonomy" id="307507"/>
    <lineage>
        <taxon>Eukaryota</taxon>
        <taxon>Viridiplantae</taxon>
        <taxon>Chlorophyta</taxon>
        <taxon>core chlorophytes</taxon>
        <taxon>Chlorophyceae</taxon>
        <taxon>CS clade</taxon>
        <taxon>Sphaeropleales</taxon>
        <taxon>Selenastraceae</taxon>
        <taxon>Raphidocelis</taxon>
    </lineage>
</organism>
<feature type="domain" description="ABC1 atypical kinase-like" evidence="2">
    <location>
        <begin position="124"/>
        <end position="372"/>
    </location>
</feature>
<evidence type="ECO:0000259" key="2">
    <source>
        <dbReference type="Pfam" id="PF03109"/>
    </source>
</evidence>
<comment type="caution">
    <text evidence="3">The sequence shown here is derived from an EMBL/GenBank/DDBJ whole genome shotgun (WGS) entry which is preliminary data.</text>
</comment>
<evidence type="ECO:0000313" key="3">
    <source>
        <dbReference type="EMBL" id="GBF91070.1"/>
    </source>
</evidence>